<proteinExistence type="predicted"/>
<sequence length="73" mass="8369">MDVSFSRDEKGQVIWYAAKVYPKLLSSLEVEAAAMVWTMNCVDNLGFREAIFESDNKSLIQAIYKLKDWPPIP</sequence>
<organism evidence="2 3">
    <name type="scientific">Arabis nemorensis</name>
    <dbReference type="NCBI Taxonomy" id="586526"/>
    <lineage>
        <taxon>Eukaryota</taxon>
        <taxon>Viridiplantae</taxon>
        <taxon>Streptophyta</taxon>
        <taxon>Embryophyta</taxon>
        <taxon>Tracheophyta</taxon>
        <taxon>Spermatophyta</taxon>
        <taxon>Magnoliopsida</taxon>
        <taxon>eudicotyledons</taxon>
        <taxon>Gunneridae</taxon>
        <taxon>Pentapetalae</taxon>
        <taxon>rosids</taxon>
        <taxon>malvids</taxon>
        <taxon>Brassicales</taxon>
        <taxon>Brassicaceae</taxon>
        <taxon>Arabideae</taxon>
        <taxon>Arabis</taxon>
    </lineage>
</organism>
<dbReference type="InterPro" id="IPR002156">
    <property type="entry name" value="RNaseH_domain"/>
</dbReference>
<reference evidence="2" key="1">
    <citation type="submission" date="2019-07" db="EMBL/GenBank/DDBJ databases">
        <authorList>
            <person name="Dittberner H."/>
        </authorList>
    </citation>
    <scope>NUCLEOTIDE SEQUENCE [LARGE SCALE GENOMIC DNA]</scope>
</reference>
<evidence type="ECO:0000313" key="2">
    <source>
        <dbReference type="EMBL" id="VVB01972.1"/>
    </source>
</evidence>
<accession>A0A565BK12</accession>
<evidence type="ECO:0000259" key="1">
    <source>
        <dbReference type="Pfam" id="PF13456"/>
    </source>
</evidence>
<evidence type="ECO:0000313" key="3">
    <source>
        <dbReference type="Proteomes" id="UP000489600"/>
    </source>
</evidence>
<dbReference type="GO" id="GO:0003676">
    <property type="term" value="F:nucleic acid binding"/>
    <property type="evidence" value="ECO:0007669"/>
    <property type="project" value="InterPro"/>
</dbReference>
<comment type="caution">
    <text evidence="2">The sequence shown here is derived from an EMBL/GenBank/DDBJ whole genome shotgun (WGS) entry which is preliminary data.</text>
</comment>
<name>A0A565BK12_9BRAS</name>
<keyword evidence="3" id="KW-1185">Reference proteome</keyword>
<gene>
    <name evidence="2" type="ORF">ANE_LOCUS12416</name>
</gene>
<dbReference type="GO" id="GO:0004523">
    <property type="term" value="F:RNA-DNA hybrid ribonuclease activity"/>
    <property type="evidence" value="ECO:0007669"/>
    <property type="project" value="InterPro"/>
</dbReference>
<dbReference type="EMBL" id="CABITT030000004">
    <property type="protein sequence ID" value="VVB01972.1"/>
    <property type="molecule type" value="Genomic_DNA"/>
</dbReference>
<dbReference type="Proteomes" id="UP000489600">
    <property type="component" value="Unassembled WGS sequence"/>
</dbReference>
<protein>
    <recommendedName>
        <fullName evidence="1">RNase H type-1 domain-containing protein</fullName>
    </recommendedName>
</protein>
<dbReference type="Pfam" id="PF13456">
    <property type="entry name" value="RVT_3"/>
    <property type="match status" value="1"/>
</dbReference>
<feature type="domain" description="RNase H type-1" evidence="1">
    <location>
        <begin position="7"/>
        <end position="67"/>
    </location>
</feature>
<dbReference type="AlphaFoldDB" id="A0A565BK12"/>